<dbReference type="EMBL" id="BMFR01000004">
    <property type="protein sequence ID" value="GGG72431.1"/>
    <property type="molecule type" value="Genomic_DNA"/>
</dbReference>
<evidence type="ECO:0008006" key="3">
    <source>
        <dbReference type="Google" id="ProtNLM"/>
    </source>
</evidence>
<proteinExistence type="predicted"/>
<sequence length="331" mass="36922">MEKHKTHLTSAEMAGLWGEYMKSSATSCVLPYLLRNLEDKAIRSAVEKGLHLATENLSFLSALFKEEKFPIPVGFNEEDVNIDAPRLFSDIFILYYLKYLTIAQMTASTLAIGLSTRSDIVNFHEKVLMNAVQLQETVKHVLLEKGIYIRPPYIPKPDEVEFVTNQRFLGTVMGQQRPLTTIEIAHLFVNIETSIVGKEMMLAFAQVAENKKVRQYLIRGKNTANKHLKLLSTIILKDDLSAPMPWDASVTDSKTAPFSDKLMMFLVTAISAAAIAKYGTAMGASPRKDIGVKYALLLAEVTLYTEDGANLMIDHGWLEEPPQAPGRVDKG</sequence>
<protein>
    <recommendedName>
        <fullName evidence="3">DUF3231 family protein</fullName>
    </recommendedName>
</protein>
<dbReference type="RefSeq" id="WP_188454846.1">
    <property type="nucleotide sequence ID" value="NZ_BMFR01000004.1"/>
</dbReference>
<dbReference type="AlphaFoldDB" id="A0A917M272"/>
<evidence type="ECO:0000313" key="2">
    <source>
        <dbReference type="Proteomes" id="UP000622860"/>
    </source>
</evidence>
<dbReference type="InterPro" id="IPR012347">
    <property type="entry name" value="Ferritin-like"/>
</dbReference>
<dbReference type="Proteomes" id="UP000622860">
    <property type="component" value="Unassembled WGS sequence"/>
</dbReference>
<name>A0A917M272_9BACI</name>
<accession>A0A917M272</accession>
<comment type="caution">
    <text evidence="1">The sequence shown here is derived from an EMBL/GenBank/DDBJ whole genome shotgun (WGS) entry which is preliminary data.</text>
</comment>
<dbReference type="InterPro" id="IPR021617">
    <property type="entry name" value="DUF3231"/>
</dbReference>
<gene>
    <name evidence="1" type="ORF">GCM10011398_15990</name>
</gene>
<evidence type="ECO:0000313" key="1">
    <source>
        <dbReference type="EMBL" id="GGG72431.1"/>
    </source>
</evidence>
<dbReference type="Pfam" id="PF11553">
    <property type="entry name" value="DUF3231"/>
    <property type="match status" value="2"/>
</dbReference>
<reference evidence="1" key="1">
    <citation type="journal article" date="2014" name="Int. J. Syst. Evol. Microbiol.">
        <title>Complete genome sequence of Corynebacterium casei LMG S-19264T (=DSM 44701T), isolated from a smear-ripened cheese.</title>
        <authorList>
            <consortium name="US DOE Joint Genome Institute (JGI-PGF)"/>
            <person name="Walter F."/>
            <person name="Albersmeier A."/>
            <person name="Kalinowski J."/>
            <person name="Ruckert C."/>
        </authorList>
    </citation>
    <scope>NUCLEOTIDE SEQUENCE</scope>
    <source>
        <strain evidence="1">CGMCC 1.12754</strain>
    </source>
</reference>
<reference evidence="1" key="2">
    <citation type="submission" date="2020-09" db="EMBL/GenBank/DDBJ databases">
        <authorList>
            <person name="Sun Q."/>
            <person name="Zhou Y."/>
        </authorList>
    </citation>
    <scope>NUCLEOTIDE SEQUENCE</scope>
    <source>
        <strain evidence="1">CGMCC 1.12754</strain>
    </source>
</reference>
<dbReference type="Gene3D" id="1.20.1260.10">
    <property type="match status" value="2"/>
</dbReference>
<keyword evidence="2" id="KW-1185">Reference proteome</keyword>
<organism evidence="1 2">
    <name type="scientific">Virgibacillus oceani</name>
    <dbReference type="NCBI Taxonomy" id="1479511"/>
    <lineage>
        <taxon>Bacteria</taxon>
        <taxon>Bacillati</taxon>
        <taxon>Bacillota</taxon>
        <taxon>Bacilli</taxon>
        <taxon>Bacillales</taxon>
        <taxon>Bacillaceae</taxon>
        <taxon>Virgibacillus</taxon>
    </lineage>
</organism>